<reference evidence="2" key="1">
    <citation type="submission" date="2022-01" db="EMBL/GenBank/DDBJ databases">
        <authorList>
            <person name="King R."/>
        </authorList>
    </citation>
    <scope>NUCLEOTIDE SEQUENCE</scope>
</reference>
<dbReference type="SUPFAM" id="SSF52058">
    <property type="entry name" value="L domain-like"/>
    <property type="match status" value="1"/>
</dbReference>
<dbReference type="InterPro" id="IPR001611">
    <property type="entry name" value="Leu-rich_rpt"/>
</dbReference>
<dbReference type="AlphaFoldDB" id="A0A9N9S8C8"/>
<dbReference type="Gene3D" id="3.80.10.10">
    <property type="entry name" value="Ribonuclease Inhibitor"/>
    <property type="match status" value="1"/>
</dbReference>
<evidence type="ECO:0000313" key="3">
    <source>
        <dbReference type="Proteomes" id="UP001153620"/>
    </source>
</evidence>
<proteinExistence type="predicted"/>
<dbReference type="OrthoDB" id="694479at2759"/>
<organism evidence="2 3">
    <name type="scientific">Chironomus riparius</name>
    <dbReference type="NCBI Taxonomy" id="315576"/>
    <lineage>
        <taxon>Eukaryota</taxon>
        <taxon>Metazoa</taxon>
        <taxon>Ecdysozoa</taxon>
        <taxon>Arthropoda</taxon>
        <taxon>Hexapoda</taxon>
        <taxon>Insecta</taxon>
        <taxon>Pterygota</taxon>
        <taxon>Neoptera</taxon>
        <taxon>Endopterygota</taxon>
        <taxon>Diptera</taxon>
        <taxon>Nematocera</taxon>
        <taxon>Chironomoidea</taxon>
        <taxon>Chironomidae</taxon>
        <taxon>Chironominae</taxon>
        <taxon>Chironomus</taxon>
    </lineage>
</organism>
<dbReference type="InterPro" id="IPR032675">
    <property type="entry name" value="LRR_dom_sf"/>
</dbReference>
<gene>
    <name evidence="2" type="ORF">CHIRRI_LOCUS14027</name>
</gene>
<dbReference type="Proteomes" id="UP001153620">
    <property type="component" value="Chromosome 4"/>
</dbReference>
<reference evidence="2" key="2">
    <citation type="submission" date="2022-10" db="EMBL/GenBank/DDBJ databases">
        <authorList>
            <consortium name="ENA_rothamsted_submissions"/>
            <consortium name="culmorum"/>
            <person name="King R."/>
        </authorList>
    </citation>
    <scope>NUCLEOTIDE SEQUENCE</scope>
</reference>
<keyword evidence="1" id="KW-0175">Coiled coil</keyword>
<sequence length="323" mass="38205">MKLNCKFNIFKFPKGDEFYQCKVLKIDQEIHQLEELEFIGQHLPEKSNSDVTFVEFCDTNCPKVPQGLTKIFPNLKALGFYNSKLKELSTADLAEYKSLVKFISNRNLIDFLPGDLFEGFKDLKHIDLYDNKLGIIEPNLLDSFDDLEYVSFIGNPQYATSYDKSAHYLQYTTLNDVKNHLFERFFHLKFEIFSDFVKKYPEPEQILKFYGQKALNYYTRMSTLDTKYRLYDELRQQGIEEFEEIDKKLREKCVNLEDSNLELSEKLEALEHSKLKMDEKIEKLKIELQNEKQEKVKLNKNLQKQIDSLAQKIQSALLVNFEK</sequence>
<protein>
    <submittedName>
        <fullName evidence="2">Uncharacterized protein</fullName>
    </submittedName>
</protein>
<name>A0A9N9S8C8_9DIPT</name>
<evidence type="ECO:0000256" key="1">
    <source>
        <dbReference type="SAM" id="Coils"/>
    </source>
</evidence>
<dbReference type="Pfam" id="PF13855">
    <property type="entry name" value="LRR_8"/>
    <property type="match status" value="1"/>
</dbReference>
<accession>A0A9N9S8C8</accession>
<feature type="coiled-coil region" evidence="1">
    <location>
        <begin position="239"/>
        <end position="319"/>
    </location>
</feature>
<evidence type="ECO:0000313" key="2">
    <source>
        <dbReference type="EMBL" id="CAG9811218.1"/>
    </source>
</evidence>
<keyword evidence="3" id="KW-1185">Reference proteome</keyword>
<dbReference type="EMBL" id="OU895880">
    <property type="protein sequence ID" value="CAG9811218.1"/>
    <property type="molecule type" value="Genomic_DNA"/>
</dbReference>